<dbReference type="EMBL" id="JADGIZ020000053">
    <property type="protein sequence ID" value="KAL2913018.1"/>
    <property type="molecule type" value="Genomic_DNA"/>
</dbReference>
<dbReference type="InterPro" id="IPR049192">
    <property type="entry name" value="DUF4246_C"/>
</dbReference>
<dbReference type="Pfam" id="PF21666">
    <property type="entry name" value="DUF4246_N"/>
    <property type="match status" value="1"/>
</dbReference>
<reference evidence="4 5" key="1">
    <citation type="submission" date="2023-09" db="EMBL/GenBank/DDBJ databases">
        <title>Pangenome analysis of Batrachochytrium dendrobatidis and related Chytrids.</title>
        <authorList>
            <person name="Yacoub M.N."/>
            <person name="Stajich J.E."/>
            <person name="James T.Y."/>
        </authorList>
    </citation>
    <scope>NUCLEOTIDE SEQUENCE [LARGE SCALE GENOMIC DNA]</scope>
    <source>
        <strain evidence="4 5">JEL0888</strain>
    </source>
</reference>
<name>A0ABR4N0G6_9FUNG</name>
<dbReference type="Pfam" id="PF14033">
    <property type="entry name" value="DUF4246"/>
    <property type="match status" value="1"/>
</dbReference>
<dbReference type="PANTHER" id="PTHR33119">
    <property type="entry name" value="IFI3P"/>
    <property type="match status" value="1"/>
</dbReference>
<organism evidence="4 5">
    <name type="scientific">Polyrhizophydium stewartii</name>
    <dbReference type="NCBI Taxonomy" id="2732419"/>
    <lineage>
        <taxon>Eukaryota</taxon>
        <taxon>Fungi</taxon>
        <taxon>Fungi incertae sedis</taxon>
        <taxon>Chytridiomycota</taxon>
        <taxon>Chytridiomycota incertae sedis</taxon>
        <taxon>Chytridiomycetes</taxon>
        <taxon>Rhizophydiales</taxon>
        <taxon>Rhizophydiales incertae sedis</taxon>
        <taxon>Polyrhizophydium</taxon>
    </lineage>
</organism>
<evidence type="ECO:0000313" key="4">
    <source>
        <dbReference type="EMBL" id="KAL2913018.1"/>
    </source>
</evidence>
<evidence type="ECO:0000313" key="5">
    <source>
        <dbReference type="Proteomes" id="UP001527925"/>
    </source>
</evidence>
<evidence type="ECO:0000259" key="2">
    <source>
        <dbReference type="Pfam" id="PF14033"/>
    </source>
</evidence>
<feature type="compositionally biased region" description="Low complexity" evidence="1">
    <location>
        <begin position="9"/>
        <end position="28"/>
    </location>
</feature>
<comment type="caution">
    <text evidence="4">The sequence shown here is derived from an EMBL/GenBank/DDBJ whole genome shotgun (WGS) entry which is preliminary data.</text>
</comment>
<feature type="region of interest" description="Disordered" evidence="1">
    <location>
        <begin position="1"/>
        <end position="28"/>
    </location>
</feature>
<dbReference type="Proteomes" id="UP001527925">
    <property type="component" value="Unassembled WGS sequence"/>
</dbReference>
<evidence type="ECO:0000259" key="3">
    <source>
        <dbReference type="Pfam" id="PF21666"/>
    </source>
</evidence>
<dbReference type="InterPro" id="IPR025340">
    <property type="entry name" value="DUF4246"/>
</dbReference>
<keyword evidence="5" id="KW-1185">Reference proteome</keyword>
<dbReference type="PANTHER" id="PTHR33119:SF1">
    <property type="entry name" value="FE2OG DIOXYGENASE DOMAIN-CONTAINING PROTEIN"/>
    <property type="match status" value="1"/>
</dbReference>
<feature type="domain" description="DUF4246" evidence="3">
    <location>
        <begin position="459"/>
        <end position="515"/>
    </location>
</feature>
<gene>
    <name evidence="4" type="ORF">HK105_207473</name>
</gene>
<feature type="domain" description="DUF4246" evidence="2">
    <location>
        <begin position="527"/>
        <end position="925"/>
    </location>
</feature>
<sequence>MASPDQPDPATVAAAEPAATEPAAPESVAVQLPDQSDTAAWLAALDSLRAEAAAVRFSESLSRRDGPWVVEAGLRHACVQVQLLAVHVAFLLLKTGVKKLADDMTEAAMLKALLDAAVAADETLRAEALDALLSATSEYRGRVRIEAEGNVVRDAALALTDPRDKLRIAEVFIKLNVYQGYPDEIADVVDVILRNFEHATPHQAPKFVDYLARNGGYFVQYENSSELVARCATLVVAQLATGIPDLVNAACEGLRNSVGGSNQDPWLAALDAAGLFNVVEDRAGMLTEQVATATAGFVGSLLRPVAVARWWHRVQRTLAVFVECVGSDEPWRAAAGFSAIIVALYTFTYMIRDFSSDRLEFLLDLGLSRRIHAALVNRTWQDANQFISTLDYLMNLAPATKPIRLVVELDDLGAYPHLGSLYDDPASSPETKNKLSKIIFDHFSRHSVSADSSALPHDANSDVKMRFHSNLEEIAPSARTLVEARYVALVSAMLSKPSWWTKVADAEIVAKWSAEARGQGVDEKTVALALEEVRFVAEHGVRTVFDGEATIAHGHVEQTVVSDDVVPDELRKALSRLAGALEDVPEHKKDWHPGTGNQVLDLVHPSLFCLVYGRSRIADVGLRRTLTTMPPWDELASSERVAGVPFFDHAPKFSSRRFQWLPTEFRVQDDGSVSINSPINNLDPMQHRALYATIAKVFSRLVPMFEDLAGIMRINFVRLRIADPMEGYDSSSLWANGRLNMDRPSPVHVPKLPEHFESRNGVPTPTSLRGRDLQVIVKLANIHLTPENPKYAGGSWHIEGTANEAIAATGIFYYDMDNITTSKLGFRQHLDTMVASEQHDVQFWKDVYGIVNDQTKLNEPLGALEAKCGRCVVFPNTHQHLVEPFELADPTRAGFRKILVFFVIDPARRIVSTAHMAPQQRDWYHAGLASTPLPPELWRNVTRFMPGTMSLDEAKQVRLELMRERTTVQDFVNQYHEDTFNLCEH</sequence>
<dbReference type="InterPro" id="IPR049207">
    <property type="entry name" value="DUF4246_N"/>
</dbReference>
<protein>
    <submittedName>
        <fullName evidence="4">Uncharacterized protein</fullName>
    </submittedName>
</protein>
<accession>A0ABR4N0G6</accession>
<proteinExistence type="predicted"/>
<evidence type="ECO:0000256" key="1">
    <source>
        <dbReference type="SAM" id="MobiDB-lite"/>
    </source>
</evidence>